<dbReference type="Proteomes" id="UP000234744">
    <property type="component" value="Unassembled WGS sequence"/>
</dbReference>
<reference evidence="1 2" key="1">
    <citation type="submission" date="2017-12" db="EMBL/GenBank/DDBJ databases">
        <title>Detection of the carbapenemase gene blaVIM-5 in members of the Pseudomonas putida group isolated from polluted Nigerian wetlands.</title>
        <authorList>
            <person name="Adelowo O."/>
            <person name="Vollmers J."/>
            <person name="Maeusezahl I."/>
            <person name="Kaster A.-K."/>
            <person name="Mueller J.A."/>
        </authorList>
    </citation>
    <scope>NUCLEOTIDE SEQUENCE [LARGE SCALE GENOMIC DNA]</scope>
    <source>
        <strain evidence="1 2">MR69</strain>
    </source>
</reference>
<comment type="caution">
    <text evidence="1">The sequence shown here is derived from an EMBL/GenBank/DDBJ whole genome shotgun (WGS) entry which is preliminary data.</text>
</comment>
<evidence type="ECO:0000313" key="1">
    <source>
        <dbReference type="EMBL" id="PLV16846.1"/>
    </source>
</evidence>
<evidence type="ECO:0000313" key="2">
    <source>
        <dbReference type="Proteomes" id="UP000234744"/>
    </source>
</evidence>
<gene>
    <name evidence="1" type="ORF">CXG47_01520</name>
</gene>
<organism evidence="1 2">
    <name type="scientific">Pseudomonas plecoglossicida</name>
    <dbReference type="NCBI Taxonomy" id="70775"/>
    <lineage>
        <taxon>Bacteria</taxon>
        <taxon>Pseudomonadati</taxon>
        <taxon>Pseudomonadota</taxon>
        <taxon>Gammaproteobacteria</taxon>
        <taxon>Pseudomonadales</taxon>
        <taxon>Pseudomonadaceae</taxon>
        <taxon>Pseudomonas</taxon>
    </lineage>
</organism>
<sequence length="59" mass="6478">MNFAICCGLHSPVGAALCRDRAAKQPQVFSVHAQIVGAASQPYRDTRPLLQELRTDRGR</sequence>
<keyword evidence="2" id="KW-1185">Reference proteome</keyword>
<accession>A0ABX4UAW7</accession>
<protein>
    <submittedName>
        <fullName evidence="1">Uncharacterized protein</fullName>
    </submittedName>
</protein>
<name>A0ABX4UAW7_PSEDL</name>
<proteinExistence type="predicted"/>
<dbReference type="EMBL" id="PJCJ01000001">
    <property type="protein sequence ID" value="PLV16846.1"/>
    <property type="molecule type" value="Genomic_DNA"/>
</dbReference>